<reference evidence="5 6" key="1">
    <citation type="submission" date="2019-10" db="EMBL/GenBank/DDBJ databases">
        <authorList>
            <person name="Palmer J.M."/>
        </authorList>
    </citation>
    <scope>NUCLEOTIDE SEQUENCE [LARGE SCALE GENOMIC DNA]</scope>
    <source>
        <strain evidence="5 6">TWF694</strain>
    </source>
</reference>
<organism evidence="5 6">
    <name type="scientific">Orbilia ellipsospora</name>
    <dbReference type="NCBI Taxonomy" id="2528407"/>
    <lineage>
        <taxon>Eukaryota</taxon>
        <taxon>Fungi</taxon>
        <taxon>Dikarya</taxon>
        <taxon>Ascomycota</taxon>
        <taxon>Pezizomycotina</taxon>
        <taxon>Orbiliomycetes</taxon>
        <taxon>Orbiliales</taxon>
        <taxon>Orbiliaceae</taxon>
        <taxon>Orbilia</taxon>
    </lineage>
</organism>
<accession>A0AAV9WZC5</accession>
<dbReference type="PANTHER" id="PTHR44169:SF6">
    <property type="entry name" value="NADPH-DEPENDENT 1-ACYLDIHYDROXYACETONE PHOSPHATE REDUCTASE"/>
    <property type="match status" value="1"/>
</dbReference>
<dbReference type="PRINTS" id="PR00081">
    <property type="entry name" value="GDHRDH"/>
</dbReference>
<gene>
    <name evidence="5" type="ORF">TWF694_003808</name>
</gene>
<dbReference type="GO" id="GO:0004806">
    <property type="term" value="F:triacylglycerol lipase activity"/>
    <property type="evidence" value="ECO:0007669"/>
    <property type="project" value="TreeGrafter"/>
</dbReference>
<dbReference type="Gene3D" id="3.40.50.720">
    <property type="entry name" value="NAD(P)-binding Rossmann-like Domain"/>
    <property type="match status" value="1"/>
</dbReference>
<dbReference type="Pfam" id="PF00106">
    <property type="entry name" value="adh_short"/>
    <property type="match status" value="1"/>
</dbReference>
<dbReference type="InterPro" id="IPR057326">
    <property type="entry name" value="KR_dom"/>
</dbReference>
<name>A0AAV9WZC5_9PEZI</name>
<protein>
    <recommendedName>
        <fullName evidence="4">Ketoreductase domain-containing protein</fullName>
    </recommendedName>
</protein>
<dbReference type="SMART" id="SM00822">
    <property type="entry name" value="PKS_KR"/>
    <property type="match status" value="1"/>
</dbReference>
<comment type="caution">
    <text evidence="5">The sequence shown here is derived from an EMBL/GenBank/DDBJ whole genome shotgun (WGS) entry which is preliminary data.</text>
</comment>
<comment type="similarity">
    <text evidence="1 3">Belongs to the short-chain dehydrogenases/reductases (SDR) family.</text>
</comment>
<dbReference type="InterPro" id="IPR036291">
    <property type="entry name" value="NAD(P)-bd_dom_sf"/>
</dbReference>
<dbReference type="GO" id="GO:0019433">
    <property type="term" value="P:triglyceride catabolic process"/>
    <property type="evidence" value="ECO:0007669"/>
    <property type="project" value="TreeGrafter"/>
</dbReference>
<dbReference type="PRINTS" id="PR00080">
    <property type="entry name" value="SDRFAMILY"/>
</dbReference>
<proteinExistence type="inferred from homology"/>
<feature type="domain" description="Ketoreductase" evidence="4">
    <location>
        <begin position="9"/>
        <end position="186"/>
    </location>
</feature>
<evidence type="ECO:0000256" key="1">
    <source>
        <dbReference type="ARBA" id="ARBA00006484"/>
    </source>
</evidence>
<evidence type="ECO:0000256" key="3">
    <source>
        <dbReference type="RuleBase" id="RU000363"/>
    </source>
</evidence>
<evidence type="ECO:0000313" key="5">
    <source>
        <dbReference type="EMBL" id="KAK6530457.1"/>
    </source>
</evidence>
<dbReference type="AlphaFoldDB" id="A0AAV9WZC5"/>
<dbReference type="GO" id="GO:0005783">
    <property type="term" value="C:endoplasmic reticulum"/>
    <property type="evidence" value="ECO:0007669"/>
    <property type="project" value="TreeGrafter"/>
</dbReference>
<sequence>MTSNAPQKPVVLITGANWHGIGGGLARELHRQGYRVFATGRDLSRLSEYAELGIETLKLDVTDVASIHSCKFEVEKLTGGKLDILINNAGRTCAEPALDQQQESLREVFEVNTIGTMNVTQTFGPLVVNAKGKIVFVTSASSLTSAPFSGVYHGSKAAVNQYSESLRLEMAPLGVGVLRIFVGGVRTELFRPSRMPKFLEGSVYKPCEPSYLTILQQTGPKMPSPDEFSKSVVPSIINAKTSGDIWGGYLASVTWFMLKVLPSWLMDYALSSQFGLAKI</sequence>
<evidence type="ECO:0000256" key="2">
    <source>
        <dbReference type="ARBA" id="ARBA00023002"/>
    </source>
</evidence>
<evidence type="ECO:0000259" key="4">
    <source>
        <dbReference type="SMART" id="SM00822"/>
    </source>
</evidence>
<dbReference type="SUPFAM" id="SSF51735">
    <property type="entry name" value="NAD(P)-binding Rossmann-fold domains"/>
    <property type="match status" value="1"/>
</dbReference>
<dbReference type="EMBL" id="JAVHJO010000013">
    <property type="protein sequence ID" value="KAK6530457.1"/>
    <property type="molecule type" value="Genomic_DNA"/>
</dbReference>
<dbReference type="GO" id="GO:0005811">
    <property type="term" value="C:lipid droplet"/>
    <property type="evidence" value="ECO:0007669"/>
    <property type="project" value="TreeGrafter"/>
</dbReference>
<keyword evidence="6" id="KW-1185">Reference proteome</keyword>
<dbReference type="InterPro" id="IPR002347">
    <property type="entry name" value="SDR_fam"/>
</dbReference>
<dbReference type="GO" id="GO:0000140">
    <property type="term" value="F:acylglycerone-phosphate reductase (NADP+) activity"/>
    <property type="evidence" value="ECO:0007669"/>
    <property type="project" value="TreeGrafter"/>
</dbReference>
<dbReference type="GO" id="GO:0006654">
    <property type="term" value="P:phosphatidic acid biosynthetic process"/>
    <property type="evidence" value="ECO:0007669"/>
    <property type="project" value="TreeGrafter"/>
</dbReference>
<dbReference type="PANTHER" id="PTHR44169">
    <property type="entry name" value="NADPH-DEPENDENT 1-ACYLDIHYDROXYACETONE PHOSPHATE REDUCTASE"/>
    <property type="match status" value="1"/>
</dbReference>
<dbReference type="Proteomes" id="UP001365542">
    <property type="component" value="Unassembled WGS sequence"/>
</dbReference>
<evidence type="ECO:0000313" key="6">
    <source>
        <dbReference type="Proteomes" id="UP001365542"/>
    </source>
</evidence>
<keyword evidence="2" id="KW-0560">Oxidoreductase</keyword>